<dbReference type="OrthoDB" id="350535at2"/>
<dbReference type="EMBL" id="CP025257">
    <property type="protein sequence ID" value="AUF83381.1"/>
    <property type="molecule type" value="Genomic_DNA"/>
</dbReference>
<accession>A0A2K9BJ53</accession>
<dbReference type="PANTHER" id="PTHR37297">
    <property type="entry name" value="PROTEIN NRDI"/>
    <property type="match status" value="1"/>
</dbReference>
<dbReference type="PANTHER" id="PTHR37297:SF1">
    <property type="entry name" value="PROTEIN NRDI"/>
    <property type="match status" value="1"/>
</dbReference>
<dbReference type="SUPFAM" id="SSF52218">
    <property type="entry name" value="Flavoproteins"/>
    <property type="match status" value="1"/>
</dbReference>
<name>A0A2K9BJ53_9MOLU</name>
<proteinExistence type="inferred from homology"/>
<protein>
    <recommendedName>
        <fullName evidence="3">Protein NrdI</fullName>
    </recommendedName>
</protein>
<comment type="function">
    <text evidence="1 3">Probably involved in ribonucleotide reductase function.</text>
</comment>
<dbReference type="InterPro" id="IPR020852">
    <property type="entry name" value="RNR_Ib_NrdI_bac"/>
</dbReference>
<reference evidence="4 5" key="1">
    <citation type="submission" date="2017-12" db="EMBL/GenBank/DDBJ databases">
        <title>Mesoplasma syrphidae YJS, Complete Genome.</title>
        <authorList>
            <person name="Knight T.F."/>
            <person name="Citino T."/>
            <person name="Rubinstein R."/>
            <person name="Neuschaefer Z."/>
        </authorList>
    </citation>
    <scope>NUCLEOTIDE SEQUENCE [LARGE SCALE GENOMIC DNA]</scope>
    <source>
        <strain evidence="4 5">YJS</strain>
    </source>
</reference>
<evidence type="ECO:0000313" key="5">
    <source>
        <dbReference type="Proteomes" id="UP000233419"/>
    </source>
</evidence>
<dbReference type="Proteomes" id="UP000233419">
    <property type="component" value="Chromosome"/>
</dbReference>
<dbReference type="AlphaFoldDB" id="A0A2K9BJ53"/>
<evidence type="ECO:0000256" key="2">
    <source>
        <dbReference type="ARBA" id="ARBA00009942"/>
    </source>
</evidence>
<dbReference type="Gene3D" id="3.40.50.360">
    <property type="match status" value="1"/>
</dbReference>
<evidence type="ECO:0000256" key="1">
    <source>
        <dbReference type="ARBA" id="ARBA00003999"/>
    </source>
</evidence>
<dbReference type="InterPro" id="IPR029039">
    <property type="entry name" value="Flavoprotein-like_sf"/>
</dbReference>
<keyword evidence="5" id="KW-1185">Reference proteome</keyword>
<gene>
    <name evidence="3" type="primary">nrdI</name>
    <name evidence="4" type="ORF">CXP39_00990</name>
</gene>
<dbReference type="GO" id="GO:0010181">
    <property type="term" value="F:FMN binding"/>
    <property type="evidence" value="ECO:0007669"/>
    <property type="project" value="InterPro"/>
</dbReference>
<sequence length="157" mass="17589">MHKDVTKVATKNVVKPSGPIHVVYFSSISNNTHRFIQKLGIDNSRIPFEINEEILVNSDYVLITPTYSGGGNLTDGAVPKQVIKFLNNKQNRDFCRGVIASGNTNFGDTFALAGPIISKRLNVPLLYQFELLGTKNDVETISEIIKNFWGENNYERK</sequence>
<dbReference type="NCBIfam" id="TIGR00333">
    <property type="entry name" value="nrdI"/>
    <property type="match status" value="1"/>
</dbReference>
<dbReference type="HAMAP" id="MF_00128">
    <property type="entry name" value="NrdI"/>
    <property type="match status" value="1"/>
</dbReference>
<dbReference type="RefSeq" id="WP_027048485.1">
    <property type="nucleotide sequence ID" value="NZ_CP025257.1"/>
</dbReference>
<dbReference type="InterPro" id="IPR004465">
    <property type="entry name" value="RNR_NrdI"/>
</dbReference>
<dbReference type="Pfam" id="PF07972">
    <property type="entry name" value="Flavodoxin_NdrI"/>
    <property type="match status" value="1"/>
</dbReference>
<dbReference type="PIRSF" id="PIRSF005087">
    <property type="entry name" value="NrdI"/>
    <property type="match status" value="1"/>
</dbReference>
<evidence type="ECO:0000256" key="3">
    <source>
        <dbReference type="HAMAP-Rule" id="MF_00128"/>
    </source>
</evidence>
<dbReference type="KEGG" id="msyr:CXP39_00990"/>
<comment type="similarity">
    <text evidence="2 3">Belongs to the NrdI family.</text>
</comment>
<evidence type="ECO:0000313" key="4">
    <source>
        <dbReference type="EMBL" id="AUF83381.1"/>
    </source>
</evidence>
<organism evidence="4 5">
    <name type="scientific">Mesoplasma syrphidae</name>
    <dbReference type="NCBI Taxonomy" id="225999"/>
    <lineage>
        <taxon>Bacteria</taxon>
        <taxon>Bacillati</taxon>
        <taxon>Mycoplasmatota</taxon>
        <taxon>Mollicutes</taxon>
        <taxon>Entomoplasmatales</taxon>
        <taxon>Entomoplasmataceae</taxon>
        <taxon>Mesoplasma</taxon>
    </lineage>
</organism>